<evidence type="ECO:0000256" key="6">
    <source>
        <dbReference type="ARBA" id="ARBA00023157"/>
    </source>
</evidence>
<organism evidence="10">
    <name type="scientific">Aegilops tauschii</name>
    <name type="common">Tausch's goatgrass</name>
    <name type="synonym">Aegilops squarrosa</name>
    <dbReference type="NCBI Taxonomy" id="37682"/>
    <lineage>
        <taxon>Eukaryota</taxon>
        <taxon>Viridiplantae</taxon>
        <taxon>Streptophyta</taxon>
        <taxon>Embryophyta</taxon>
        <taxon>Tracheophyta</taxon>
        <taxon>Spermatophyta</taxon>
        <taxon>Magnoliopsida</taxon>
        <taxon>Liliopsida</taxon>
        <taxon>Poales</taxon>
        <taxon>Poaceae</taxon>
        <taxon>BOP clade</taxon>
        <taxon>Pooideae</taxon>
        <taxon>Triticodae</taxon>
        <taxon>Triticeae</taxon>
        <taxon>Triticinae</taxon>
        <taxon>Aegilops</taxon>
    </lineage>
</organism>
<evidence type="ECO:0000313" key="10">
    <source>
        <dbReference type="EnsemblPlants" id="EMT31433"/>
    </source>
</evidence>
<evidence type="ECO:0000256" key="7">
    <source>
        <dbReference type="ARBA" id="ARBA00023235"/>
    </source>
</evidence>
<dbReference type="InterPro" id="IPR006016">
    <property type="entry name" value="UspA"/>
</dbReference>
<dbReference type="PANTHER" id="PTHR47765:SF2">
    <property type="entry name" value="EXONUCLEASE MUT-7 HOMOLOG"/>
    <property type="match status" value="1"/>
</dbReference>
<accession>M8CBB2</accession>
<dbReference type="FunFam" id="3.10.50.40:FF:000031">
    <property type="entry name" value="Peptidylprolyl isomerase"/>
    <property type="match status" value="1"/>
</dbReference>
<dbReference type="GO" id="GO:0005737">
    <property type="term" value="C:cytoplasm"/>
    <property type="evidence" value="ECO:0007669"/>
    <property type="project" value="UniProtKB-SubCell"/>
</dbReference>
<dbReference type="Gene3D" id="3.30.420.10">
    <property type="entry name" value="Ribonuclease H-like superfamily/Ribonuclease H"/>
    <property type="match status" value="1"/>
</dbReference>
<dbReference type="CDD" id="cd23659">
    <property type="entry name" value="USP_At3g01520-like"/>
    <property type="match status" value="1"/>
</dbReference>
<evidence type="ECO:0000256" key="4">
    <source>
        <dbReference type="ARBA" id="ARBA00022490"/>
    </source>
</evidence>
<dbReference type="PROSITE" id="PS50059">
    <property type="entry name" value="FKBP_PPIASE"/>
    <property type="match status" value="1"/>
</dbReference>
<protein>
    <recommendedName>
        <fullName evidence="8">peptidylprolyl isomerase</fullName>
        <ecNumber evidence="8">5.2.1.8</ecNumber>
    </recommendedName>
</protein>
<dbReference type="GO" id="GO:0003676">
    <property type="term" value="F:nucleic acid binding"/>
    <property type="evidence" value="ECO:0007669"/>
    <property type="project" value="InterPro"/>
</dbReference>
<dbReference type="GO" id="GO:0006139">
    <property type="term" value="P:nucleobase-containing compound metabolic process"/>
    <property type="evidence" value="ECO:0007669"/>
    <property type="project" value="InterPro"/>
</dbReference>
<dbReference type="EnsemblPlants" id="EMT31433">
    <property type="protein sequence ID" value="EMT31433"/>
    <property type="gene ID" value="F775_28516"/>
</dbReference>
<comment type="catalytic activity">
    <reaction evidence="1 8">
        <text>[protein]-peptidylproline (omega=180) = [protein]-peptidylproline (omega=0)</text>
        <dbReference type="Rhea" id="RHEA:16237"/>
        <dbReference type="Rhea" id="RHEA-COMP:10747"/>
        <dbReference type="Rhea" id="RHEA-COMP:10748"/>
        <dbReference type="ChEBI" id="CHEBI:83833"/>
        <dbReference type="ChEBI" id="CHEBI:83834"/>
        <dbReference type="EC" id="5.2.1.8"/>
    </reaction>
</comment>
<evidence type="ECO:0000256" key="9">
    <source>
        <dbReference type="SAM" id="MobiDB-lite"/>
    </source>
</evidence>
<comment type="similarity">
    <text evidence="3">Belongs to the FKBP-type PPIase family.</text>
</comment>
<dbReference type="EC" id="5.2.1.8" evidence="8"/>
<dbReference type="GO" id="GO:0008408">
    <property type="term" value="F:3'-5' exonuclease activity"/>
    <property type="evidence" value="ECO:0007669"/>
    <property type="project" value="InterPro"/>
</dbReference>
<dbReference type="InterPro" id="IPR052408">
    <property type="entry name" value="Exonuclease_MUT-7-like"/>
</dbReference>
<dbReference type="Pfam" id="PF01612">
    <property type="entry name" value="DNA_pol_A_exo1"/>
    <property type="match status" value="1"/>
</dbReference>
<feature type="region of interest" description="Disordered" evidence="9">
    <location>
        <begin position="180"/>
        <end position="200"/>
    </location>
</feature>
<dbReference type="PANTHER" id="PTHR47765">
    <property type="entry name" value="3'-5' EXONUCLEASE DOMAIN-CONTAINING PROTEIN"/>
    <property type="match status" value="1"/>
</dbReference>
<dbReference type="Pfam" id="PF01927">
    <property type="entry name" value="Mut7-C"/>
    <property type="match status" value="1"/>
</dbReference>
<dbReference type="SUPFAM" id="SSF52402">
    <property type="entry name" value="Adenine nucleotide alpha hydrolases-like"/>
    <property type="match status" value="1"/>
</dbReference>
<dbReference type="InterPro" id="IPR001179">
    <property type="entry name" value="PPIase_FKBP_dom"/>
</dbReference>
<evidence type="ECO:0000256" key="1">
    <source>
        <dbReference type="ARBA" id="ARBA00000971"/>
    </source>
</evidence>
<dbReference type="InterPro" id="IPR006015">
    <property type="entry name" value="Universal_stress_UspA"/>
</dbReference>
<evidence type="ECO:0000256" key="3">
    <source>
        <dbReference type="ARBA" id="ARBA00006577"/>
    </source>
</evidence>
<dbReference type="Pfam" id="PF00582">
    <property type="entry name" value="Usp"/>
    <property type="match status" value="1"/>
</dbReference>
<dbReference type="PRINTS" id="PR01438">
    <property type="entry name" value="UNVRSLSTRESS"/>
</dbReference>
<dbReference type="Gene3D" id="3.40.50.620">
    <property type="entry name" value="HUPs"/>
    <property type="match status" value="1"/>
</dbReference>
<dbReference type="GO" id="GO:0003755">
    <property type="term" value="F:peptidyl-prolyl cis-trans isomerase activity"/>
    <property type="evidence" value="ECO:0007669"/>
    <property type="project" value="UniProtKB-KW"/>
</dbReference>
<dbReference type="InterPro" id="IPR036397">
    <property type="entry name" value="RNaseH_sf"/>
</dbReference>
<evidence type="ECO:0000256" key="8">
    <source>
        <dbReference type="PROSITE-ProRule" id="PRU00277"/>
    </source>
</evidence>
<keyword evidence="7 8" id="KW-0413">Isomerase</keyword>
<dbReference type="InterPro" id="IPR002562">
    <property type="entry name" value="3'-5'_exonuclease_dom"/>
</dbReference>
<dbReference type="AlphaFoldDB" id="M8CBB2"/>
<reference evidence="10" key="1">
    <citation type="submission" date="2015-06" db="UniProtKB">
        <authorList>
            <consortium name="EnsemblPlants"/>
        </authorList>
    </citation>
    <scope>IDENTIFICATION</scope>
</reference>
<evidence type="ECO:0000256" key="5">
    <source>
        <dbReference type="ARBA" id="ARBA00023110"/>
    </source>
</evidence>
<keyword evidence="4" id="KW-0963">Cytoplasm</keyword>
<keyword evidence="6" id="KW-1015">Disulfide bond</keyword>
<feature type="compositionally biased region" description="Basic and acidic residues" evidence="9">
    <location>
        <begin position="185"/>
        <end position="199"/>
    </location>
</feature>
<dbReference type="InterPro" id="IPR014729">
    <property type="entry name" value="Rossmann-like_a/b/a_fold"/>
</dbReference>
<dbReference type="Gene3D" id="3.10.50.40">
    <property type="match status" value="1"/>
</dbReference>
<name>M8CBB2_AEGTA</name>
<dbReference type="InterPro" id="IPR046357">
    <property type="entry name" value="PPIase_dom_sf"/>
</dbReference>
<dbReference type="SUPFAM" id="SSF54534">
    <property type="entry name" value="FKBP-like"/>
    <property type="match status" value="1"/>
</dbReference>
<evidence type="ECO:0000256" key="2">
    <source>
        <dbReference type="ARBA" id="ARBA00004496"/>
    </source>
</evidence>
<proteinExistence type="inferred from homology"/>
<comment type="subcellular location">
    <subcellularLocation>
        <location evidence="2">Cytoplasm</location>
    </subcellularLocation>
</comment>
<keyword evidence="5 8" id="KW-0697">Rotamase</keyword>
<sequence length="821" mass="91286">MATANLSSVVVAVDGSEESMKALRWALDSLRLRPDGALVVLHVQPPPGIAAGLNPGPIPFGGPSVAEVPAFTQAIESHQRRITEAILEHALKICSDKNVEVKTQVVVGDPKEKICEVAAELKADLLVMGCRAFGPVKRFIFFLRVPTQQATGLLRCFHSFSVSPYLPLIRATYVPARDGGRAAAARREGRTRTTTDQKPPRQRCAAAELWRGDAEDGKMGFEKEILKAGTGPKPVKGQKVTVHCTGYGKDGDLSKKFWSTKDPGQQPFSFNIGLGSVIKGWDEGVMGMQLGEVARLTCTPDYAYGSGGFPAWGIQPNSVLIFEIETTRVVVQPWVNGRGPQTGWARPKDMSPQMDCQASWAKLPTVTVLQLACRGADGGNEVFVVDLLAVPLADLWAPLRELFERPEVLKLGFRFKQDLVYLSATFTAALGGDSGFNRVEPFLDVTNVYHYLKGHDMQKRLPKETKSLASICEELLNVSLSKNCRAVEIDATINQQGNELQCSDWSCRPLSEGQIQYAASDAYYLLYIFDLFHQKVSIEEKCSPTAEASDEHCSQRASECSSSGNDICFDGYSTSIITKYSDRILLTESDTKARSSRRKEKQKLSSDAKCKEKFDYNTEWMGPPPWDPSVGGDGYPKFLCDVMAARFDVNKTQQIEGLAKHLRCVGLDAATPSCRKPQPRELLDQIYKEGRILLTRDAKLIKYQYLATNQVYRVKSLLKHDQLAEVIDTFQLKISEDRLMSRCTKCNGSFIQKPLTLEEAIEASKGFQVIPSCLFNRNMEFWKCTDCNQLYWECSSDICIDSEKTDLVHVLFVHQLIYKSI</sequence>
<dbReference type="SUPFAM" id="SSF53098">
    <property type="entry name" value="Ribonuclease H-like"/>
    <property type="match status" value="1"/>
</dbReference>
<dbReference type="Pfam" id="PF00254">
    <property type="entry name" value="FKBP_C"/>
    <property type="match status" value="1"/>
</dbReference>
<dbReference type="InterPro" id="IPR002782">
    <property type="entry name" value="Mut7-C_RNAse_dom"/>
</dbReference>
<dbReference type="InterPro" id="IPR012337">
    <property type="entry name" value="RNaseH-like_sf"/>
</dbReference>